<proteinExistence type="predicted"/>
<dbReference type="AlphaFoldDB" id="A0A0F2MGZ2"/>
<reference evidence="1 2" key="1">
    <citation type="journal article" date="2014" name="BMC Genomics">
        <title>Comparative genomics of the major fungal agents of human and animal Sporotrichosis: Sporothrix schenckii and Sporothrix brasiliensis.</title>
        <authorList>
            <person name="Teixeira M.M."/>
            <person name="de Almeida L.G."/>
            <person name="Kubitschek-Barreira P."/>
            <person name="Alves F.L."/>
            <person name="Kioshima E.S."/>
            <person name="Abadio A.K."/>
            <person name="Fernandes L."/>
            <person name="Derengowski L.S."/>
            <person name="Ferreira K.S."/>
            <person name="Souza R.C."/>
            <person name="Ruiz J.C."/>
            <person name="de Andrade N.C."/>
            <person name="Paes H.C."/>
            <person name="Nicola A.M."/>
            <person name="Albuquerque P."/>
            <person name="Gerber A.L."/>
            <person name="Martins V.P."/>
            <person name="Peconick L.D."/>
            <person name="Neto A.V."/>
            <person name="Chaucanez C.B."/>
            <person name="Silva P.A."/>
            <person name="Cunha O.L."/>
            <person name="de Oliveira F.F."/>
            <person name="dos Santos T.C."/>
            <person name="Barros A.L."/>
            <person name="Soares M.A."/>
            <person name="de Oliveira L.M."/>
            <person name="Marini M.M."/>
            <person name="Villalobos-Duno H."/>
            <person name="Cunha M.M."/>
            <person name="de Hoog S."/>
            <person name="da Silveira J.F."/>
            <person name="Henrissat B."/>
            <person name="Nino-Vega G.A."/>
            <person name="Cisalpino P.S."/>
            <person name="Mora-Montes H.M."/>
            <person name="Almeida S.R."/>
            <person name="Stajich J.E."/>
            <person name="Lopes-Bezerra L.M."/>
            <person name="Vasconcelos A.T."/>
            <person name="Felipe M.S."/>
        </authorList>
    </citation>
    <scope>NUCLEOTIDE SEQUENCE [LARGE SCALE GENOMIC DNA]</scope>
    <source>
        <strain evidence="1 2">1099-18</strain>
    </source>
</reference>
<dbReference type="GeneID" id="27670021"/>
<dbReference type="RefSeq" id="XP_016590791.1">
    <property type="nucleotide sequence ID" value="XM_016734744.1"/>
</dbReference>
<organism evidence="1 2">
    <name type="scientific">Sporothrix schenckii 1099-18</name>
    <dbReference type="NCBI Taxonomy" id="1397361"/>
    <lineage>
        <taxon>Eukaryota</taxon>
        <taxon>Fungi</taxon>
        <taxon>Dikarya</taxon>
        <taxon>Ascomycota</taxon>
        <taxon>Pezizomycotina</taxon>
        <taxon>Sordariomycetes</taxon>
        <taxon>Sordariomycetidae</taxon>
        <taxon>Ophiostomatales</taxon>
        <taxon>Ophiostomataceae</taxon>
        <taxon>Sporothrix</taxon>
    </lineage>
</organism>
<comment type="caution">
    <text evidence="1">The sequence shown here is derived from an EMBL/GenBank/DDBJ whole genome shotgun (WGS) entry which is preliminary data.</text>
</comment>
<dbReference type="Proteomes" id="UP000033710">
    <property type="component" value="Unassembled WGS sequence"/>
</dbReference>
<dbReference type="KEGG" id="ssck:SPSK_08100"/>
<evidence type="ECO:0000313" key="2">
    <source>
        <dbReference type="Proteomes" id="UP000033710"/>
    </source>
</evidence>
<evidence type="ECO:0000313" key="1">
    <source>
        <dbReference type="EMBL" id="KJR88115.1"/>
    </source>
</evidence>
<dbReference type="EMBL" id="AXCR01000004">
    <property type="protein sequence ID" value="KJR88115.1"/>
    <property type="molecule type" value="Genomic_DNA"/>
</dbReference>
<dbReference type="VEuPathDB" id="FungiDB:SPSK_08100"/>
<gene>
    <name evidence="1" type="ORF">SPSK_08100</name>
</gene>
<dbReference type="OrthoDB" id="10276658at2759"/>
<protein>
    <submittedName>
        <fullName evidence="1">Uncharacterized protein</fullName>
    </submittedName>
</protein>
<reference evidence="1 2" key="2">
    <citation type="journal article" date="2015" name="Eukaryot. Cell">
        <title>Asexual propagation of a virulent clone complex in a human and feline outbreak of sporotrichosis.</title>
        <authorList>
            <person name="Teixeira Mde M."/>
            <person name="Rodrigues A.M."/>
            <person name="Tsui C.K."/>
            <person name="de Almeida L.G."/>
            <person name="Van Diepeningen A.D."/>
            <person name="van den Ende B.G."/>
            <person name="Fernandes G.F."/>
            <person name="Kano R."/>
            <person name="Hamelin R.C."/>
            <person name="Lopes-Bezerra L.M."/>
            <person name="Vasconcelos A.T."/>
            <person name="de Hoog S."/>
            <person name="de Camargo Z.P."/>
            <person name="Felipe M.S."/>
        </authorList>
    </citation>
    <scope>NUCLEOTIDE SEQUENCE [LARGE SCALE GENOMIC DNA]</scope>
    <source>
        <strain evidence="1 2">1099-18</strain>
    </source>
</reference>
<accession>A0A0F2MGZ2</accession>
<name>A0A0F2MGZ2_SPOSC</name>
<sequence length="141" mass="15797">MVAPSHITPTGGISFVQHPLEGKKGVRFENCFNLRITFPAHIKADMVTAKATLYNADAAITPYADADPAPRLIGPERTSSRLLRMGADGSRQFGLELWSLAINRAGRFCVRFDVDYYYKLNPRRAYGVQYSYNINVADFSF</sequence>